<name>A0A9Q0YGZ8_HOLLE</name>
<keyword evidence="2" id="KW-0732">Signal</keyword>
<evidence type="ECO:0000313" key="5">
    <source>
        <dbReference type="Proteomes" id="UP001152320"/>
    </source>
</evidence>
<feature type="signal peptide" evidence="2">
    <location>
        <begin position="1"/>
        <end position="31"/>
    </location>
</feature>
<evidence type="ECO:0000259" key="3">
    <source>
        <dbReference type="Pfam" id="PF17517"/>
    </source>
</evidence>
<reference evidence="4" key="1">
    <citation type="submission" date="2021-10" db="EMBL/GenBank/DDBJ databases">
        <title>Tropical sea cucumber genome reveals ecological adaptation and Cuvierian tubules defense mechanism.</title>
        <authorList>
            <person name="Chen T."/>
        </authorList>
    </citation>
    <scope>NUCLEOTIDE SEQUENCE</scope>
    <source>
        <strain evidence="4">Nanhai2018</strain>
        <tissue evidence="4">Muscle</tissue>
    </source>
</reference>
<feature type="chain" id="PRO_5040177332" description="IgGFc-binding protein N-terminal domain-containing protein" evidence="2">
    <location>
        <begin position="32"/>
        <end position="497"/>
    </location>
</feature>
<keyword evidence="5" id="KW-1185">Reference proteome</keyword>
<evidence type="ECO:0000256" key="1">
    <source>
        <dbReference type="SAM" id="MobiDB-lite"/>
    </source>
</evidence>
<dbReference type="Proteomes" id="UP001152320">
    <property type="component" value="Chromosome 21"/>
</dbReference>
<proteinExistence type="predicted"/>
<dbReference type="AlphaFoldDB" id="A0A9Q0YGZ8"/>
<feature type="domain" description="IgGFc-binding protein N-terminal" evidence="3">
    <location>
        <begin position="198"/>
        <end position="474"/>
    </location>
</feature>
<dbReference type="Pfam" id="PF17517">
    <property type="entry name" value="IgGFc_binding"/>
    <property type="match status" value="1"/>
</dbReference>
<evidence type="ECO:0000313" key="4">
    <source>
        <dbReference type="EMBL" id="KAJ8021270.1"/>
    </source>
</evidence>
<comment type="caution">
    <text evidence="4">The sequence shown here is derived from an EMBL/GenBank/DDBJ whole genome shotgun (WGS) entry which is preliminary data.</text>
</comment>
<dbReference type="EMBL" id="JAIZAY010000021">
    <property type="protein sequence ID" value="KAJ8021270.1"/>
    <property type="molecule type" value="Genomic_DNA"/>
</dbReference>
<gene>
    <name evidence="4" type="ORF">HOLleu_38422</name>
</gene>
<evidence type="ECO:0000256" key="2">
    <source>
        <dbReference type="SAM" id="SignalP"/>
    </source>
</evidence>
<organism evidence="4 5">
    <name type="scientific">Holothuria leucospilota</name>
    <name type="common">Black long sea cucumber</name>
    <name type="synonym">Mertensiothuria leucospilota</name>
    <dbReference type="NCBI Taxonomy" id="206669"/>
    <lineage>
        <taxon>Eukaryota</taxon>
        <taxon>Metazoa</taxon>
        <taxon>Echinodermata</taxon>
        <taxon>Eleutherozoa</taxon>
        <taxon>Echinozoa</taxon>
        <taxon>Holothuroidea</taxon>
        <taxon>Aspidochirotacea</taxon>
        <taxon>Aspidochirotida</taxon>
        <taxon>Holothuriidae</taxon>
        <taxon>Holothuria</taxon>
    </lineage>
</organism>
<feature type="region of interest" description="Disordered" evidence="1">
    <location>
        <begin position="42"/>
        <end position="61"/>
    </location>
</feature>
<sequence>MNQRAKMKSISKFTFTVACLLYILCVPTVQAKKPRPFQCTKTKSESRKNMQAPSSIPPCTHEPITYEDEMETMTSTMTSKTDSVTTVNSATEKTVQFVFTILPVKCRDTVTTKIFVATRYPDENASVEIFSPTFETPRISVFLRKGNGHFLEIPSHILLKPTDIGQKVNKTLVIASDKLIVAYGHQHCTSVSNWRATAFRVRPLSELGNDYWVLTYQSEGVSQVTIVAAEDNTLLNISMPSQLETLFLDLDKHESYVFGGEYDVSGSHIVTDKPVLTMAGNSADKIPRGNVGLDPFVECLSDVTKWGRHFSVVSLMNTSSNYILKIVAAENETTIRWTDGHNVTQIILGMGKFYEHEVILHRNSILEVHSSDPILVAQFSNGLTSSDADESMVLVPPLSHGIEPKVITFPVFSLPPDGENVDSFLTVWVSSDGHYGNLTIDDQQVVWREIGKDSNDSTIAQTYLSVGSHTLSLVGNVSIRAIVSSYHPWISYSYPLT</sequence>
<accession>A0A9Q0YGZ8</accession>
<protein>
    <recommendedName>
        <fullName evidence="3">IgGFc-binding protein N-terminal domain-containing protein</fullName>
    </recommendedName>
</protein>
<dbReference type="InterPro" id="IPR035234">
    <property type="entry name" value="IgGFc-bd_N"/>
</dbReference>
<dbReference type="PANTHER" id="PTHR46534:SF1">
    <property type="entry name" value="IGGFC-BINDING PROTEIN N-TERMINAL DOMAIN-CONTAINING PROTEIN"/>
    <property type="match status" value="1"/>
</dbReference>
<dbReference type="PANTHER" id="PTHR46534">
    <property type="entry name" value="IGGFC_BINDING DOMAIN-CONTAINING PROTEIN"/>
    <property type="match status" value="1"/>
</dbReference>
<dbReference type="OrthoDB" id="10005154at2759"/>